<sequence>PGAYNLNGMSSESIRKAYIESTRRGVFGTTSVRINNITKKEAPDLPGPNHYQVKEKPFQPRYAHLSSTFASVTSRLKDDGPKEIPPPGAYDVQRSYQNSQVHVGHAKPRTEVASRKHGSFMSAASRFAPPRDVVLQASDIDNPGPGTYNPAVHDRHGNMIVTKDKRFREFKSDVPGPGAYE</sequence>
<accession>A0A9D4MEK4</accession>
<evidence type="ECO:0000313" key="1">
    <source>
        <dbReference type="EMBL" id="KAH3873776.1"/>
    </source>
</evidence>
<reference evidence="1" key="2">
    <citation type="submission" date="2020-11" db="EMBL/GenBank/DDBJ databases">
        <authorList>
            <person name="McCartney M.A."/>
            <person name="Auch B."/>
            <person name="Kono T."/>
            <person name="Mallez S."/>
            <person name="Becker A."/>
            <person name="Gohl D.M."/>
            <person name="Silverstein K.A.T."/>
            <person name="Koren S."/>
            <person name="Bechman K.B."/>
            <person name="Herman A."/>
            <person name="Abrahante J.E."/>
            <person name="Garbe J."/>
        </authorList>
    </citation>
    <scope>NUCLEOTIDE SEQUENCE</scope>
    <source>
        <strain evidence="1">Duluth1</strain>
        <tissue evidence="1">Whole animal</tissue>
    </source>
</reference>
<dbReference type="AlphaFoldDB" id="A0A9D4MEK4"/>
<dbReference type="PANTHER" id="PTHR21580:SF28">
    <property type="entry name" value="BOREALIN N-TERMINAL DOMAIN-CONTAINING PROTEIN-RELATED"/>
    <property type="match status" value="1"/>
</dbReference>
<organism evidence="1 2">
    <name type="scientific">Dreissena polymorpha</name>
    <name type="common">Zebra mussel</name>
    <name type="synonym">Mytilus polymorpha</name>
    <dbReference type="NCBI Taxonomy" id="45954"/>
    <lineage>
        <taxon>Eukaryota</taxon>
        <taxon>Metazoa</taxon>
        <taxon>Spiralia</taxon>
        <taxon>Lophotrochozoa</taxon>
        <taxon>Mollusca</taxon>
        <taxon>Bivalvia</taxon>
        <taxon>Autobranchia</taxon>
        <taxon>Heteroconchia</taxon>
        <taxon>Euheterodonta</taxon>
        <taxon>Imparidentia</taxon>
        <taxon>Neoheterodontei</taxon>
        <taxon>Myida</taxon>
        <taxon>Dreissenoidea</taxon>
        <taxon>Dreissenidae</taxon>
        <taxon>Dreissena</taxon>
    </lineage>
</organism>
<keyword evidence="2" id="KW-1185">Reference proteome</keyword>
<name>A0A9D4MEK4_DREPO</name>
<reference evidence="1" key="1">
    <citation type="journal article" date="2019" name="bioRxiv">
        <title>The Genome of the Zebra Mussel, Dreissena polymorpha: A Resource for Invasive Species Research.</title>
        <authorList>
            <person name="McCartney M.A."/>
            <person name="Auch B."/>
            <person name="Kono T."/>
            <person name="Mallez S."/>
            <person name="Zhang Y."/>
            <person name="Obille A."/>
            <person name="Becker A."/>
            <person name="Abrahante J.E."/>
            <person name="Garbe J."/>
            <person name="Badalamenti J.P."/>
            <person name="Herman A."/>
            <person name="Mangelson H."/>
            <person name="Liachko I."/>
            <person name="Sullivan S."/>
            <person name="Sone E.D."/>
            <person name="Koren S."/>
            <person name="Silverstein K.A.T."/>
            <person name="Beckman K.B."/>
            <person name="Gohl D.M."/>
        </authorList>
    </citation>
    <scope>NUCLEOTIDE SEQUENCE</scope>
    <source>
        <strain evidence="1">Duluth1</strain>
        <tissue evidence="1">Whole animal</tissue>
    </source>
</reference>
<comment type="caution">
    <text evidence="1">The sequence shown here is derived from an EMBL/GenBank/DDBJ whole genome shotgun (WGS) entry which is preliminary data.</text>
</comment>
<dbReference type="InterPro" id="IPR051291">
    <property type="entry name" value="CIMAP"/>
</dbReference>
<protein>
    <submittedName>
        <fullName evidence="1">Uncharacterized protein</fullName>
    </submittedName>
</protein>
<gene>
    <name evidence="1" type="ORF">DPMN_037014</name>
</gene>
<proteinExistence type="predicted"/>
<evidence type="ECO:0000313" key="2">
    <source>
        <dbReference type="Proteomes" id="UP000828390"/>
    </source>
</evidence>
<dbReference type="PANTHER" id="PTHR21580">
    <property type="entry name" value="SHIPPO-1-RELATED"/>
    <property type="match status" value="1"/>
</dbReference>
<feature type="non-terminal residue" evidence="1">
    <location>
        <position position="181"/>
    </location>
</feature>
<dbReference type="Pfam" id="PF07004">
    <property type="entry name" value="SHIPPO-rpt"/>
    <property type="match status" value="3"/>
</dbReference>
<dbReference type="InterPro" id="IPR010736">
    <property type="entry name" value="SHIPPO-rpt"/>
</dbReference>
<feature type="non-terminal residue" evidence="1">
    <location>
        <position position="1"/>
    </location>
</feature>
<dbReference type="EMBL" id="JAIWYP010000002">
    <property type="protein sequence ID" value="KAH3873776.1"/>
    <property type="molecule type" value="Genomic_DNA"/>
</dbReference>
<dbReference type="Proteomes" id="UP000828390">
    <property type="component" value="Unassembled WGS sequence"/>
</dbReference>